<feature type="transmembrane region" description="Helical" evidence="5">
    <location>
        <begin position="292"/>
        <end position="314"/>
    </location>
</feature>
<dbReference type="GO" id="GO:0016020">
    <property type="term" value="C:membrane"/>
    <property type="evidence" value="ECO:0007669"/>
    <property type="project" value="UniProtKB-SubCell"/>
</dbReference>
<comment type="caution">
    <text evidence="7">The sequence shown here is derived from an EMBL/GenBank/DDBJ whole genome shotgun (WGS) entry which is preliminary data.</text>
</comment>
<evidence type="ECO:0000256" key="5">
    <source>
        <dbReference type="SAM" id="Phobius"/>
    </source>
</evidence>
<evidence type="ECO:0000256" key="1">
    <source>
        <dbReference type="ARBA" id="ARBA00004141"/>
    </source>
</evidence>
<gene>
    <name evidence="7" type="ORF">K8V70_04575</name>
</gene>
<evidence type="ECO:0000313" key="7">
    <source>
        <dbReference type="EMBL" id="HJG37121.1"/>
    </source>
</evidence>
<dbReference type="AlphaFoldDB" id="A0A921IUU2"/>
<feature type="transmembrane region" description="Helical" evidence="5">
    <location>
        <begin position="20"/>
        <end position="40"/>
    </location>
</feature>
<keyword evidence="2 5" id="KW-0812">Transmembrane</keyword>
<sequence length="414" mass="43411">MLSTFRATIRMLLRTPSALVWGLAFPIILATMFIFMFSGFRTAESINAVPVAVVADDAWNTSTISQVVDALAEGEEPLLSCIEVADEGSALELLSTGEVDGVFMVDESAVTGNAAAALDGPNPVLASPRLVVASEDSAAHGGANGGYEVNRSILVSIANSYAQSEALIDDLAVSNSAALADPEAVARALSLDARTERVSLTRSTPDETVRFYYALMGMATLFAAQLSMLAVASIRPTASAVSARRCIAGTSRIRQLAGALFGSWLLSFAFLTVAFAYIRLVVGIDFQGREALCILGVAVGAWLATGIGAIVGSLPLQGGASAGSGILTGLTCGLAIFAGLYGQPTMELADAIARAVPLSTWVNPAKLICDLFYSLYYYESLAPYLARLAACAAWGVAFFAFAAPMFRRQRYAHL</sequence>
<accession>A0A921IUU2</accession>
<comment type="subcellular location">
    <subcellularLocation>
        <location evidence="1">Membrane</location>
        <topology evidence="1">Multi-pass membrane protein</topology>
    </subcellularLocation>
</comment>
<feature type="domain" description="ABC-2 type transporter transmembrane" evidence="6">
    <location>
        <begin position="18"/>
        <end position="403"/>
    </location>
</feature>
<feature type="transmembrane region" description="Helical" evidence="5">
    <location>
        <begin position="211"/>
        <end position="234"/>
    </location>
</feature>
<evidence type="ECO:0000313" key="8">
    <source>
        <dbReference type="Proteomes" id="UP000753256"/>
    </source>
</evidence>
<dbReference type="Pfam" id="PF12698">
    <property type="entry name" value="ABC2_membrane_3"/>
    <property type="match status" value="1"/>
</dbReference>
<dbReference type="RefSeq" id="WP_273189678.1">
    <property type="nucleotide sequence ID" value="NZ_DYUZ01000017.1"/>
</dbReference>
<feature type="transmembrane region" description="Helical" evidence="5">
    <location>
        <begin position="261"/>
        <end position="280"/>
    </location>
</feature>
<evidence type="ECO:0000259" key="6">
    <source>
        <dbReference type="Pfam" id="PF12698"/>
    </source>
</evidence>
<keyword evidence="3 5" id="KW-1133">Transmembrane helix</keyword>
<reference evidence="7" key="1">
    <citation type="journal article" date="2021" name="PeerJ">
        <title>Extensive microbial diversity within the chicken gut microbiome revealed by metagenomics and culture.</title>
        <authorList>
            <person name="Gilroy R."/>
            <person name="Ravi A."/>
            <person name="Getino M."/>
            <person name="Pursley I."/>
            <person name="Horton D.L."/>
            <person name="Alikhan N.F."/>
            <person name="Baker D."/>
            <person name="Gharbi K."/>
            <person name="Hall N."/>
            <person name="Watson M."/>
            <person name="Adriaenssens E.M."/>
            <person name="Foster-Nyarko E."/>
            <person name="Jarju S."/>
            <person name="Secka A."/>
            <person name="Antonio M."/>
            <person name="Oren A."/>
            <person name="Chaudhuri R.R."/>
            <person name="La Ragione R."/>
            <person name="Hildebrand F."/>
            <person name="Pallen M.J."/>
        </authorList>
    </citation>
    <scope>NUCLEOTIDE SEQUENCE</scope>
    <source>
        <strain evidence="7">ChiHjej13B12-9602</strain>
    </source>
</reference>
<dbReference type="EMBL" id="DYUZ01000017">
    <property type="protein sequence ID" value="HJG37121.1"/>
    <property type="molecule type" value="Genomic_DNA"/>
</dbReference>
<feature type="transmembrane region" description="Helical" evidence="5">
    <location>
        <begin position="384"/>
        <end position="406"/>
    </location>
</feature>
<dbReference type="GO" id="GO:0140359">
    <property type="term" value="F:ABC-type transporter activity"/>
    <property type="evidence" value="ECO:0007669"/>
    <property type="project" value="InterPro"/>
</dbReference>
<evidence type="ECO:0000256" key="4">
    <source>
        <dbReference type="ARBA" id="ARBA00023136"/>
    </source>
</evidence>
<reference evidence="7" key="2">
    <citation type="submission" date="2021-09" db="EMBL/GenBank/DDBJ databases">
        <authorList>
            <person name="Gilroy R."/>
        </authorList>
    </citation>
    <scope>NUCLEOTIDE SEQUENCE</scope>
    <source>
        <strain evidence="7">ChiHjej13B12-9602</strain>
    </source>
</reference>
<protein>
    <submittedName>
        <fullName evidence="7">ABC transporter permease</fullName>
    </submittedName>
</protein>
<dbReference type="Proteomes" id="UP000753256">
    <property type="component" value="Unassembled WGS sequence"/>
</dbReference>
<name>A0A921IUU2_9ACTN</name>
<dbReference type="InterPro" id="IPR013525">
    <property type="entry name" value="ABC2_TM"/>
</dbReference>
<organism evidence="7 8">
    <name type="scientific">Enorma phocaeensis</name>
    <dbReference type="NCBI Taxonomy" id="1871019"/>
    <lineage>
        <taxon>Bacteria</taxon>
        <taxon>Bacillati</taxon>
        <taxon>Actinomycetota</taxon>
        <taxon>Coriobacteriia</taxon>
        <taxon>Coriobacteriales</taxon>
        <taxon>Coriobacteriaceae</taxon>
        <taxon>Enorma</taxon>
    </lineage>
</organism>
<feature type="transmembrane region" description="Helical" evidence="5">
    <location>
        <begin position="320"/>
        <end position="341"/>
    </location>
</feature>
<keyword evidence="4 5" id="KW-0472">Membrane</keyword>
<evidence type="ECO:0000256" key="3">
    <source>
        <dbReference type="ARBA" id="ARBA00022989"/>
    </source>
</evidence>
<evidence type="ECO:0000256" key="2">
    <source>
        <dbReference type="ARBA" id="ARBA00022692"/>
    </source>
</evidence>
<proteinExistence type="predicted"/>